<comment type="caution">
    <text evidence="10">The sequence shown here is derived from an EMBL/GenBank/DDBJ whole genome shotgun (WGS) entry which is preliminary data.</text>
</comment>
<dbReference type="GO" id="GO:0016758">
    <property type="term" value="F:hexosyltransferase activity"/>
    <property type="evidence" value="ECO:0007669"/>
    <property type="project" value="InterPro"/>
</dbReference>
<proteinExistence type="inferred from homology"/>
<evidence type="ECO:0000256" key="8">
    <source>
        <dbReference type="SAM" id="MobiDB-lite"/>
    </source>
</evidence>
<dbReference type="GO" id="GO:0005886">
    <property type="term" value="C:plasma membrane"/>
    <property type="evidence" value="ECO:0007669"/>
    <property type="project" value="UniProtKB-SubCell"/>
</dbReference>
<keyword evidence="6 9" id="KW-0472">Membrane</keyword>
<evidence type="ECO:0000256" key="3">
    <source>
        <dbReference type="ARBA" id="ARBA00022679"/>
    </source>
</evidence>
<comment type="subcellular location">
    <subcellularLocation>
        <location evidence="1">Cell membrane</location>
        <topology evidence="1">Multi-pass membrane protein</topology>
    </subcellularLocation>
</comment>
<organism evidence="10 11">
    <name type="scientific">Propioniciclava sinopodophylli</name>
    <dbReference type="NCBI Taxonomy" id="1837344"/>
    <lineage>
        <taxon>Bacteria</taxon>
        <taxon>Bacillati</taxon>
        <taxon>Actinomycetota</taxon>
        <taxon>Actinomycetes</taxon>
        <taxon>Propionibacteriales</taxon>
        <taxon>Propionibacteriaceae</taxon>
        <taxon>Propioniciclava</taxon>
    </lineage>
</organism>
<keyword evidence="2" id="KW-1003">Cell membrane</keyword>
<gene>
    <name evidence="10" type="ORF">ET989_13885</name>
</gene>
<feature type="transmembrane region" description="Helical" evidence="9">
    <location>
        <begin position="38"/>
        <end position="63"/>
    </location>
</feature>
<sequence>MGPTRTVGEMGDDGPVTPPAPAAPGLPRASWGPDAATAASLVVTTAAIWLVAKMVSTWAWVLLTGEYGDTYYYLTTAEEVSRAGGGVAEAFREYPTPAGLLLMLPYELGATHHDQYRAAILVMTSLADAAFALLLGRRTGPLGVLAWVLLTSSLGQLALLRFDMLPAAAAGAAVLLAMENRRVAASVLVGLGTGLKIWPIVLAPLAHRRGGWRASLVALAATGAALVAGSLAAGGWTRLLSPLGYQRDRGLQIEAVAATIPMHAWADDPAYRVWFSTFVAYEVVGTSVPTWLAVAQAASVVGALACVTLVGWWFWRGSDPAAIAWLALVLVGTFVVTSRALSPQYLLWLAAPTAVLVALALRGGKQAPPLAPALLTFATVLVLCGLTLAIYPVHYDGLVNRGELTERALAFLTARNLGLLALVAWSAACAIVVTNQGHTRQQLSENGVRG</sequence>
<keyword evidence="5 9" id="KW-1133">Transmembrane helix</keyword>
<dbReference type="Pfam" id="PF09594">
    <property type="entry name" value="GT87"/>
    <property type="match status" value="1"/>
</dbReference>
<dbReference type="InterPro" id="IPR018584">
    <property type="entry name" value="GT87"/>
</dbReference>
<comment type="similarity">
    <text evidence="7">Belongs to the glycosyltransferase 87 family.</text>
</comment>
<reference evidence="10 11" key="1">
    <citation type="submission" date="2019-01" db="EMBL/GenBank/DDBJ databases">
        <title>Lactibacter flavus gen. nov., sp. nov., a novel bacterium of the family Propionibacteriaceae isolated from raw milk and dairy products.</title>
        <authorList>
            <person name="Huptas C."/>
            <person name="Wenning M."/>
            <person name="Breitenwieser F."/>
            <person name="Doll E."/>
            <person name="Von Neubeck M."/>
            <person name="Busse H.-J."/>
            <person name="Scherer S."/>
        </authorList>
    </citation>
    <scope>NUCLEOTIDE SEQUENCE [LARGE SCALE GENOMIC DNA]</scope>
    <source>
        <strain evidence="10 11">KCTC 33808</strain>
    </source>
</reference>
<evidence type="ECO:0000256" key="4">
    <source>
        <dbReference type="ARBA" id="ARBA00022692"/>
    </source>
</evidence>
<keyword evidence="11" id="KW-1185">Reference proteome</keyword>
<dbReference type="EMBL" id="SDMQ01000019">
    <property type="protein sequence ID" value="TBT82671.1"/>
    <property type="molecule type" value="Genomic_DNA"/>
</dbReference>
<feature type="transmembrane region" description="Helical" evidence="9">
    <location>
        <begin position="214"/>
        <end position="236"/>
    </location>
</feature>
<evidence type="ECO:0000256" key="2">
    <source>
        <dbReference type="ARBA" id="ARBA00022475"/>
    </source>
</evidence>
<feature type="transmembrane region" description="Helical" evidence="9">
    <location>
        <begin position="414"/>
        <end position="433"/>
    </location>
</feature>
<keyword evidence="4 9" id="KW-0812">Transmembrane</keyword>
<feature type="region of interest" description="Disordered" evidence="8">
    <location>
        <begin position="1"/>
        <end position="29"/>
    </location>
</feature>
<feature type="transmembrane region" description="Helical" evidence="9">
    <location>
        <begin position="373"/>
        <end position="394"/>
    </location>
</feature>
<feature type="transmembrane region" description="Helical" evidence="9">
    <location>
        <begin position="345"/>
        <end position="361"/>
    </location>
</feature>
<feature type="transmembrane region" description="Helical" evidence="9">
    <location>
        <begin position="182"/>
        <end position="202"/>
    </location>
</feature>
<name>A0A4Q9KAT0_9ACTN</name>
<dbReference type="OrthoDB" id="581198at2"/>
<protein>
    <submittedName>
        <fullName evidence="10">DUF2029 domain-containing protein</fullName>
    </submittedName>
</protein>
<evidence type="ECO:0000256" key="9">
    <source>
        <dbReference type="SAM" id="Phobius"/>
    </source>
</evidence>
<feature type="transmembrane region" description="Helical" evidence="9">
    <location>
        <begin position="291"/>
        <end position="315"/>
    </location>
</feature>
<evidence type="ECO:0000256" key="1">
    <source>
        <dbReference type="ARBA" id="ARBA00004651"/>
    </source>
</evidence>
<evidence type="ECO:0000256" key="7">
    <source>
        <dbReference type="ARBA" id="ARBA00024033"/>
    </source>
</evidence>
<dbReference type="Proteomes" id="UP000292373">
    <property type="component" value="Unassembled WGS sequence"/>
</dbReference>
<accession>A0A4Q9KAT0</accession>
<feature type="transmembrane region" description="Helical" evidence="9">
    <location>
        <begin position="142"/>
        <end position="162"/>
    </location>
</feature>
<evidence type="ECO:0000256" key="6">
    <source>
        <dbReference type="ARBA" id="ARBA00023136"/>
    </source>
</evidence>
<feature type="transmembrane region" description="Helical" evidence="9">
    <location>
        <begin position="322"/>
        <end position="339"/>
    </location>
</feature>
<evidence type="ECO:0000313" key="11">
    <source>
        <dbReference type="Proteomes" id="UP000292373"/>
    </source>
</evidence>
<keyword evidence="3" id="KW-0808">Transferase</keyword>
<evidence type="ECO:0000313" key="10">
    <source>
        <dbReference type="EMBL" id="TBT82671.1"/>
    </source>
</evidence>
<dbReference type="AlphaFoldDB" id="A0A4Q9KAT0"/>
<feature type="transmembrane region" description="Helical" evidence="9">
    <location>
        <begin position="116"/>
        <end position="135"/>
    </location>
</feature>
<evidence type="ECO:0000256" key="5">
    <source>
        <dbReference type="ARBA" id="ARBA00022989"/>
    </source>
</evidence>